<dbReference type="InterPro" id="IPR013655">
    <property type="entry name" value="PAS_fold_3"/>
</dbReference>
<gene>
    <name evidence="5" type="ORF">B0H99_10274</name>
</gene>
<dbReference type="SMART" id="SM00267">
    <property type="entry name" value="GGDEF"/>
    <property type="match status" value="1"/>
</dbReference>
<dbReference type="Gene3D" id="3.20.20.450">
    <property type="entry name" value="EAL domain"/>
    <property type="match status" value="1"/>
</dbReference>
<dbReference type="CDD" id="cd00130">
    <property type="entry name" value="PAS"/>
    <property type="match status" value="2"/>
</dbReference>
<sequence length="705" mass="80305">MKIKTTNTNMTLSIAAQKDEAEKNSFYKEMFEVMIQNSPVSMYILDGWAFSFINQHFCTLTGYTEEEFLAGKMTIEDLFHPDDLSIVKERIKSRVDNREDLSRYRARVYKKDGELIHVEIHGTRMERNGKTLLFGTVFDVTGEVTANLKLEESKERFKSLFYNNPDAIFTMDLEGVFTDANPGCETLTGYSTKELLEMSFAPLIVSEDLTTTLQHFNEALQGIPASYEISINRRDGKRRNIEVTSFPMKQAGKITGAYGIVKDITDKVEHQKLMEELVFFDSLTKLSNRKLFEDRLRQVFKLSETNEKPVAVLFVDLDRFKFINDSLGHHAGDEFLKTVSKRLTENVRKTDTVGRFAGDEFAVLLPSIAEQEAIELAKRLNQAIAEPFEIMGHSLSVSASIGIAFSNGTEENVDSLIKKADTAMYYTKKYGKNNYTVYSEELDRKTAYKLTLEKGLKTAMANQEFIVHYQPITDLSTGEIRAMEALIRWKHPELGMVPPDNFIPISEESGHIVSIGKWMLQTACAQNKAWQELGYPPFKMCVNISTIQLQHPNFVETVKTVLEETGLEARWLELEVTESILMEDTKVLKDSLTNLKELGISLSIDDFGTGYTSLSYLRQFSFDRVKIDRSFVADITQDLNGKTITSTIISLAHKLNMQVIAEGIEDETQLSFLKEEKCDEGQGYYFSRPLPANMHDLSKTPKKYW</sequence>
<feature type="domain" description="PAS" evidence="1">
    <location>
        <begin position="153"/>
        <end position="223"/>
    </location>
</feature>
<evidence type="ECO:0000259" key="3">
    <source>
        <dbReference type="PROSITE" id="PS50883"/>
    </source>
</evidence>
<evidence type="ECO:0000313" key="5">
    <source>
        <dbReference type="EMBL" id="PSL41391.1"/>
    </source>
</evidence>
<reference evidence="5 6" key="1">
    <citation type="submission" date="2018-03" db="EMBL/GenBank/DDBJ databases">
        <title>Genomic Encyclopedia of Type Strains, Phase III (KMG-III): the genomes of soil and plant-associated and newly described type strains.</title>
        <authorList>
            <person name="Whitman W."/>
        </authorList>
    </citation>
    <scope>NUCLEOTIDE SEQUENCE [LARGE SCALE GENOMIC DNA]</scope>
    <source>
        <strain evidence="5 6">CGMCC 1.12259</strain>
    </source>
</reference>
<dbReference type="InterPro" id="IPR000014">
    <property type="entry name" value="PAS"/>
</dbReference>
<dbReference type="InterPro" id="IPR001610">
    <property type="entry name" value="PAC"/>
</dbReference>
<dbReference type="SMART" id="SM00086">
    <property type="entry name" value="PAC"/>
    <property type="match status" value="2"/>
</dbReference>
<dbReference type="Gene3D" id="3.30.450.20">
    <property type="entry name" value="PAS domain"/>
    <property type="match status" value="2"/>
</dbReference>
<dbReference type="NCBIfam" id="TIGR00229">
    <property type="entry name" value="sensory_box"/>
    <property type="match status" value="2"/>
</dbReference>
<dbReference type="Pfam" id="PF00990">
    <property type="entry name" value="GGDEF"/>
    <property type="match status" value="1"/>
</dbReference>
<name>A0A2P8H5A3_9BACL</name>
<dbReference type="PROSITE" id="PS50112">
    <property type="entry name" value="PAS"/>
    <property type="match status" value="2"/>
</dbReference>
<dbReference type="InterPro" id="IPR043128">
    <property type="entry name" value="Rev_trsase/Diguanyl_cyclase"/>
</dbReference>
<evidence type="ECO:0000259" key="2">
    <source>
        <dbReference type="PROSITE" id="PS50113"/>
    </source>
</evidence>
<dbReference type="Gene3D" id="3.30.70.270">
    <property type="match status" value="1"/>
</dbReference>
<dbReference type="SMART" id="SM00052">
    <property type="entry name" value="EAL"/>
    <property type="match status" value="1"/>
</dbReference>
<evidence type="ECO:0000313" key="6">
    <source>
        <dbReference type="Proteomes" id="UP000242682"/>
    </source>
</evidence>
<dbReference type="InterPro" id="IPR035965">
    <property type="entry name" value="PAS-like_dom_sf"/>
</dbReference>
<organism evidence="5 6">
    <name type="scientific">Planomicrobium soli</name>
    <dbReference type="NCBI Taxonomy" id="1176648"/>
    <lineage>
        <taxon>Bacteria</taxon>
        <taxon>Bacillati</taxon>
        <taxon>Bacillota</taxon>
        <taxon>Bacilli</taxon>
        <taxon>Bacillales</taxon>
        <taxon>Caryophanaceae</taxon>
        <taxon>Planomicrobium</taxon>
    </lineage>
</organism>
<dbReference type="PROSITE" id="PS50883">
    <property type="entry name" value="EAL"/>
    <property type="match status" value="1"/>
</dbReference>
<dbReference type="CDD" id="cd01948">
    <property type="entry name" value="EAL"/>
    <property type="match status" value="1"/>
</dbReference>
<dbReference type="FunFam" id="3.20.20.450:FF:000001">
    <property type="entry name" value="Cyclic di-GMP phosphodiesterase yahA"/>
    <property type="match status" value="1"/>
</dbReference>
<dbReference type="EMBL" id="PYAT01000002">
    <property type="protein sequence ID" value="PSL41391.1"/>
    <property type="molecule type" value="Genomic_DNA"/>
</dbReference>
<dbReference type="AlphaFoldDB" id="A0A2P8H5A3"/>
<dbReference type="Pfam" id="PF00563">
    <property type="entry name" value="EAL"/>
    <property type="match status" value="1"/>
</dbReference>
<dbReference type="PROSITE" id="PS50887">
    <property type="entry name" value="GGDEF"/>
    <property type="match status" value="1"/>
</dbReference>
<keyword evidence="6" id="KW-1185">Reference proteome</keyword>
<dbReference type="InterPro" id="IPR000700">
    <property type="entry name" value="PAS-assoc_C"/>
</dbReference>
<dbReference type="Pfam" id="PF13426">
    <property type="entry name" value="PAS_9"/>
    <property type="match status" value="1"/>
</dbReference>
<feature type="domain" description="EAL" evidence="3">
    <location>
        <begin position="449"/>
        <end position="703"/>
    </location>
</feature>
<dbReference type="Proteomes" id="UP000242682">
    <property type="component" value="Unassembled WGS sequence"/>
</dbReference>
<dbReference type="InterPro" id="IPR052155">
    <property type="entry name" value="Biofilm_reg_signaling"/>
</dbReference>
<dbReference type="InterPro" id="IPR029787">
    <property type="entry name" value="Nucleotide_cyclase"/>
</dbReference>
<feature type="domain" description="PAS" evidence="1">
    <location>
        <begin position="23"/>
        <end position="98"/>
    </location>
</feature>
<dbReference type="Pfam" id="PF08447">
    <property type="entry name" value="PAS_3"/>
    <property type="match status" value="1"/>
</dbReference>
<comment type="caution">
    <text evidence="5">The sequence shown here is derived from an EMBL/GenBank/DDBJ whole genome shotgun (WGS) entry which is preliminary data.</text>
</comment>
<dbReference type="SUPFAM" id="SSF55073">
    <property type="entry name" value="Nucleotide cyclase"/>
    <property type="match status" value="1"/>
</dbReference>
<dbReference type="FunFam" id="3.30.70.270:FF:000001">
    <property type="entry name" value="Diguanylate cyclase domain protein"/>
    <property type="match status" value="1"/>
</dbReference>
<dbReference type="PROSITE" id="PS50113">
    <property type="entry name" value="PAC"/>
    <property type="match status" value="1"/>
</dbReference>
<evidence type="ECO:0000259" key="4">
    <source>
        <dbReference type="PROSITE" id="PS50887"/>
    </source>
</evidence>
<proteinExistence type="predicted"/>
<dbReference type="InterPro" id="IPR035919">
    <property type="entry name" value="EAL_sf"/>
</dbReference>
<accession>A0A2P8H5A3</accession>
<dbReference type="CDD" id="cd01949">
    <property type="entry name" value="GGDEF"/>
    <property type="match status" value="1"/>
</dbReference>
<dbReference type="SMART" id="SM00091">
    <property type="entry name" value="PAS"/>
    <property type="match status" value="2"/>
</dbReference>
<dbReference type="SUPFAM" id="SSF55785">
    <property type="entry name" value="PYP-like sensor domain (PAS domain)"/>
    <property type="match status" value="2"/>
</dbReference>
<evidence type="ECO:0000259" key="1">
    <source>
        <dbReference type="PROSITE" id="PS50112"/>
    </source>
</evidence>
<feature type="domain" description="GGDEF" evidence="4">
    <location>
        <begin position="308"/>
        <end position="440"/>
    </location>
</feature>
<dbReference type="PANTHER" id="PTHR44757:SF2">
    <property type="entry name" value="BIOFILM ARCHITECTURE MAINTENANCE PROTEIN MBAA"/>
    <property type="match status" value="1"/>
</dbReference>
<dbReference type="SUPFAM" id="SSF141868">
    <property type="entry name" value="EAL domain-like"/>
    <property type="match status" value="1"/>
</dbReference>
<protein>
    <submittedName>
        <fullName evidence="5">PAS domain S-box-containing protein/diguanylate cyclase (GGDEF)-like protein</fullName>
    </submittedName>
</protein>
<dbReference type="NCBIfam" id="TIGR00254">
    <property type="entry name" value="GGDEF"/>
    <property type="match status" value="1"/>
</dbReference>
<feature type="domain" description="PAC" evidence="2">
    <location>
        <begin position="225"/>
        <end position="276"/>
    </location>
</feature>
<dbReference type="PANTHER" id="PTHR44757">
    <property type="entry name" value="DIGUANYLATE CYCLASE DGCP"/>
    <property type="match status" value="1"/>
</dbReference>
<dbReference type="InterPro" id="IPR001633">
    <property type="entry name" value="EAL_dom"/>
</dbReference>
<dbReference type="RefSeq" id="WP_245894359.1">
    <property type="nucleotide sequence ID" value="NZ_PYAT01000002.1"/>
</dbReference>
<dbReference type="InterPro" id="IPR000160">
    <property type="entry name" value="GGDEF_dom"/>
</dbReference>